<dbReference type="EMBL" id="JAUKTV010000007">
    <property type="protein sequence ID" value="KAK0735672.1"/>
    <property type="molecule type" value="Genomic_DNA"/>
</dbReference>
<gene>
    <name evidence="9" type="ORF">B0T21DRAFT_349140</name>
</gene>
<sequence length="145" mass="16162">MSILFNRLSPKNSPPSTYPAIPPSQDPHLPHPSSLSTELSKAYISHSYVSSRRAHLALLDTYGKNAWLTGNYFLEGELKQLEKELQQTKTEIDLITLARKTQQEEAGPEMKLLEENWKAGVGRVLETELAAEEVSNDKPGAFGLE</sequence>
<name>A0AA40BK30_9PEZI</name>
<dbReference type="Proteomes" id="UP001172159">
    <property type="component" value="Unassembled WGS sequence"/>
</dbReference>
<dbReference type="GO" id="GO:0008380">
    <property type="term" value="P:RNA splicing"/>
    <property type="evidence" value="ECO:0007669"/>
    <property type="project" value="UniProtKB-KW"/>
</dbReference>
<keyword evidence="5" id="KW-0508">mRNA splicing</keyword>
<evidence type="ECO:0000256" key="2">
    <source>
        <dbReference type="ARBA" id="ARBA00010788"/>
    </source>
</evidence>
<evidence type="ECO:0000313" key="9">
    <source>
        <dbReference type="EMBL" id="KAK0735672.1"/>
    </source>
</evidence>
<organism evidence="9 10">
    <name type="scientific">Apiosordaria backusii</name>
    <dbReference type="NCBI Taxonomy" id="314023"/>
    <lineage>
        <taxon>Eukaryota</taxon>
        <taxon>Fungi</taxon>
        <taxon>Dikarya</taxon>
        <taxon>Ascomycota</taxon>
        <taxon>Pezizomycotina</taxon>
        <taxon>Sordariomycetes</taxon>
        <taxon>Sordariomycetidae</taxon>
        <taxon>Sordariales</taxon>
        <taxon>Lasiosphaeriaceae</taxon>
        <taxon>Apiosordaria</taxon>
    </lineage>
</organism>
<dbReference type="GO" id="GO:0006397">
    <property type="term" value="P:mRNA processing"/>
    <property type="evidence" value="ECO:0007669"/>
    <property type="project" value="UniProtKB-KW"/>
</dbReference>
<proteinExistence type="inferred from homology"/>
<dbReference type="AlphaFoldDB" id="A0AA40BK30"/>
<dbReference type="GO" id="GO:0000974">
    <property type="term" value="C:Prp19 complex"/>
    <property type="evidence" value="ECO:0007669"/>
    <property type="project" value="TreeGrafter"/>
</dbReference>
<feature type="compositionally biased region" description="Pro residues" evidence="8">
    <location>
        <begin position="12"/>
        <end position="25"/>
    </location>
</feature>
<feature type="region of interest" description="Disordered" evidence="8">
    <location>
        <begin position="1"/>
        <end position="35"/>
    </location>
</feature>
<comment type="subcellular location">
    <subcellularLocation>
        <location evidence="1">Nucleus</location>
    </subcellularLocation>
</comment>
<evidence type="ECO:0000256" key="3">
    <source>
        <dbReference type="ARBA" id="ARBA00022664"/>
    </source>
</evidence>
<comment type="caution">
    <text evidence="9">The sequence shown here is derived from an EMBL/GenBank/DDBJ whole genome shotgun (WGS) entry which is preliminary data.</text>
</comment>
<reference evidence="9" key="1">
    <citation type="submission" date="2023-06" db="EMBL/GenBank/DDBJ databases">
        <title>Genome-scale phylogeny and comparative genomics of the fungal order Sordariales.</title>
        <authorList>
            <consortium name="Lawrence Berkeley National Laboratory"/>
            <person name="Hensen N."/>
            <person name="Bonometti L."/>
            <person name="Westerberg I."/>
            <person name="Brannstrom I.O."/>
            <person name="Guillou S."/>
            <person name="Cros-Aarteil S."/>
            <person name="Calhoun S."/>
            <person name="Haridas S."/>
            <person name="Kuo A."/>
            <person name="Mondo S."/>
            <person name="Pangilinan J."/>
            <person name="Riley R."/>
            <person name="Labutti K."/>
            <person name="Andreopoulos B."/>
            <person name="Lipzen A."/>
            <person name="Chen C."/>
            <person name="Yanf M."/>
            <person name="Daum C."/>
            <person name="Ng V."/>
            <person name="Clum A."/>
            <person name="Steindorff A."/>
            <person name="Ohm R."/>
            <person name="Martin F."/>
            <person name="Silar P."/>
            <person name="Natvig D."/>
            <person name="Lalanne C."/>
            <person name="Gautier V."/>
            <person name="Ament-Velasquez S.L."/>
            <person name="Kruys A."/>
            <person name="Hutchinson M.I."/>
            <person name="Powell A.J."/>
            <person name="Barry K."/>
            <person name="Miller A.N."/>
            <person name="Grigoriev I.V."/>
            <person name="Debuchy R."/>
            <person name="Gladieux P."/>
            <person name="Thoren M.H."/>
            <person name="Johannesson H."/>
        </authorList>
    </citation>
    <scope>NUCLEOTIDE SEQUENCE</scope>
    <source>
        <strain evidence="9">CBS 540.89</strain>
    </source>
</reference>
<evidence type="ECO:0000256" key="5">
    <source>
        <dbReference type="ARBA" id="ARBA00023187"/>
    </source>
</evidence>
<evidence type="ECO:0000256" key="6">
    <source>
        <dbReference type="ARBA" id="ARBA00023242"/>
    </source>
</evidence>
<protein>
    <submittedName>
        <fullName evidence="9">Pre-mRNA-splicing factor SPF27</fullName>
    </submittedName>
</protein>
<dbReference type="Pfam" id="PF05700">
    <property type="entry name" value="BCAS2"/>
    <property type="match status" value="1"/>
</dbReference>
<keyword evidence="4" id="KW-0747">Spliceosome</keyword>
<dbReference type="InterPro" id="IPR008409">
    <property type="entry name" value="SPF27"/>
</dbReference>
<evidence type="ECO:0000256" key="1">
    <source>
        <dbReference type="ARBA" id="ARBA00004123"/>
    </source>
</evidence>
<evidence type="ECO:0000256" key="8">
    <source>
        <dbReference type="SAM" id="MobiDB-lite"/>
    </source>
</evidence>
<keyword evidence="3" id="KW-0507">mRNA processing</keyword>
<dbReference type="PANTHER" id="PTHR13296">
    <property type="entry name" value="BCAS2 PROTEIN"/>
    <property type="match status" value="1"/>
</dbReference>
<evidence type="ECO:0000256" key="4">
    <source>
        <dbReference type="ARBA" id="ARBA00022728"/>
    </source>
</evidence>
<evidence type="ECO:0000256" key="7">
    <source>
        <dbReference type="SAM" id="Coils"/>
    </source>
</evidence>
<feature type="coiled-coil region" evidence="7">
    <location>
        <begin position="71"/>
        <end position="98"/>
    </location>
</feature>
<dbReference type="GO" id="GO:0071011">
    <property type="term" value="C:precatalytic spliceosome"/>
    <property type="evidence" value="ECO:0007669"/>
    <property type="project" value="TreeGrafter"/>
</dbReference>
<dbReference type="GO" id="GO:0071013">
    <property type="term" value="C:catalytic step 2 spliceosome"/>
    <property type="evidence" value="ECO:0007669"/>
    <property type="project" value="TreeGrafter"/>
</dbReference>
<keyword evidence="7" id="KW-0175">Coiled coil</keyword>
<dbReference type="PANTHER" id="PTHR13296:SF0">
    <property type="entry name" value="PRE-MRNA-SPLICING FACTOR SPF27"/>
    <property type="match status" value="1"/>
</dbReference>
<keyword evidence="6" id="KW-0539">Nucleus</keyword>
<keyword evidence="10" id="KW-1185">Reference proteome</keyword>
<evidence type="ECO:0000313" key="10">
    <source>
        <dbReference type="Proteomes" id="UP001172159"/>
    </source>
</evidence>
<accession>A0AA40BK30</accession>
<comment type="similarity">
    <text evidence="2">Belongs to the SPF27 family.</text>
</comment>